<dbReference type="OrthoDB" id="9793736at2"/>
<evidence type="ECO:0000259" key="1">
    <source>
        <dbReference type="PROSITE" id="PS50404"/>
    </source>
</evidence>
<dbReference type="SFLD" id="SFLDS00019">
    <property type="entry name" value="Glutathione_Transferase_(cytos"/>
    <property type="match status" value="1"/>
</dbReference>
<dbReference type="Pfam" id="PF13417">
    <property type="entry name" value="GST_N_3"/>
    <property type="match status" value="2"/>
</dbReference>
<organism evidence="2 3">
    <name type="scientific">Hydrocarboniclastica marina</name>
    <dbReference type="NCBI Taxonomy" id="2259620"/>
    <lineage>
        <taxon>Bacteria</taxon>
        <taxon>Pseudomonadati</taxon>
        <taxon>Pseudomonadota</taxon>
        <taxon>Gammaproteobacteria</taxon>
        <taxon>Alteromonadales</taxon>
        <taxon>Alteromonadaceae</taxon>
        <taxon>Hydrocarboniclastica</taxon>
    </lineage>
</organism>
<name>A0A4V1D8A2_9ALTE</name>
<dbReference type="RefSeq" id="WP_136545737.1">
    <property type="nucleotide sequence ID" value="NZ_CP031093.1"/>
</dbReference>
<keyword evidence="2" id="KW-0808">Transferase</keyword>
<dbReference type="KEGG" id="hmi:soil367_00065"/>
<dbReference type="PANTHER" id="PTHR45288">
    <property type="entry name" value="THIOREDOXIN FAMILY PROTEIN"/>
    <property type="match status" value="1"/>
</dbReference>
<sequence length="248" mass="28506">MALLNHVVSSSLSLWRGTQVRSGTKQPKQLLQLYDIEGSAACRLVREALTELNLDVTIYPCPKGGERFRSRVMTLGGEEQFPYLVDPNTGRSLYHAGDIIRYLFEHYGRGRLPLNWRSMTLNKVSSVIATLPRFGAGVFARPSKRPDILLELYSFESSPYARPVREWLCELELPYVLRNLGKGHWEDYVLPDLRKRFRKDYAPRTDNRKKLLDNTGRVASPYFVDPNTGTALYESNAIIDYLVRRYSV</sequence>
<dbReference type="InterPro" id="IPR036249">
    <property type="entry name" value="Thioredoxin-like_sf"/>
</dbReference>
<accession>A0A4V1D8A2</accession>
<dbReference type="PROSITE" id="PS50404">
    <property type="entry name" value="GST_NTER"/>
    <property type="match status" value="2"/>
</dbReference>
<dbReference type="AlphaFoldDB" id="A0A4V1D8A2"/>
<dbReference type="SUPFAM" id="SSF52833">
    <property type="entry name" value="Thioredoxin-like"/>
    <property type="match status" value="2"/>
</dbReference>
<dbReference type="GO" id="GO:0016740">
    <property type="term" value="F:transferase activity"/>
    <property type="evidence" value="ECO:0007669"/>
    <property type="project" value="UniProtKB-KW"/>
</dbReference>
<evidence type="ECO:0000313" key="2">
    <source>
        <dbReference type="EMBL" id="QCF24480.1"/>
    </source>
</evidence>
<protein>
    <submittedName>
        <fullName evidence="2">Glutathione S-transferase</fullName>
    </submittedName>
</protein>
<proteinExistence type="predicted"/>
<dbReference type="InterPro" id="IPR004045">
    <property type="entry name" value="Glutathione_S-Trfase_N"/>
</dbReference>
<feature type="domain" description="GST N-terminal" evidence="1">
    <location>
        <begin position="148"/>
        <end position="248"/>
    </location>
</feature>
<reference evidence="2 3" key="1">
    <citation type="submission" date="2018-07" db="EMBL/GenBank/DDBJ databases">
        <title>Marsedoiliclastica nanhaica gen. nov. sp. nov., a novel marine hydrocarbonoclastic bacterium isolated from an in-situ enriched hydrocarbon-degrading consortium in deep-sea sediment.</title>
        <authorList>
            <person name="Dong C."/>
            <person name="Ma T."/>
            <person name="Liu R."/>
            <person name="Shao Z."/>
        </authorList>
    </citation>
    <scope>NUCLEOTIDE SEQUENCE [LARGE SCALE GENOMIC DNA]</scope>
    <source>
        <strain evidence="3">soil36-7</strain>
    </source>
</reference>
<keyword evidence="3" id="KW-1185">Reference proteome</keyword>
<dbReference type="EMBL" id="CP031093">
    <property type="protein sequence ID" value="QCF24480.1"/>
    <property type="molecule type" value="Genomic_DNA"/>
</dbReference>
<dbReference type="InterPro" id="IPR040079">
    <property type="entry name" value="Glutathione_S-Trfase"/>
</dbReference>
<dbReference type="PANTHER" id="PTHR45288:SF2">
    <property type="entry name" value="THIOREDOXIN FAMILY PROTEIN"/>
    <property type="match status" value="1"/>
</dbReference>
<dbReference type="SFLD" id="SFLDG01202">
    <property type="entry name" value="SUF2.2"/>
    <property type="match status" value="1"/>
</dbReference>
<feature type="domain" description="GST N-terminal" evidence="1">
    <location>
        <begin position="29"/>
        <end position="111"/>
    </location>
</feature>
<evidence type="ECO:0000313" key="3">
    <source>
        <dbReference type="Proteomes" id="UP000298049"/>
    </source>
</evidence>
<dbReference type="Proteomes" id="UP000298049">
    <property type="component" value="Chromosome"/>
</dbReference>
<gene>
    <name evidence="2" type="ORF">soil367_00065</name>
</gene>
<dbReference type="SFLD" id="SFLDG01181">
    <property type="entry name" value="SUF2"/>
    <property type="match status" value="1"/>
</dbReference>
<dbReference type="Gene3D" id="3.40.30.10">
    <property type="entry name" value="Glutaredoxin"/>
    <property type="match status" value="2"/>
</dbReference>